<comment type="caution">
    <text evidence="3">The sequence shown here is derived from an EMBL/GenBank/DDBJ whole genome shotgun (WGS) entry which is preliminary data.</text>
</comment>
<keyword evidence="1" id="KW-0732">Signal</keyword>
<reference evidence="3" key="1">
    <citation type="submission" date="2022-08" db="EMBL/GenBank/DDBJ databases">
        <title>Draft genome sequencing of Roseisolibacter agri AW1220.</title>
        <authorList>
            <person name="Tobiishi Y."/>
            <person name="Tonouchi A."/>
        </authorList>
    </citation>
    <scope>NUCLEOTIDE SEQUENCE</scope>
    <source>
        <strain evidence="3">AW1220</strain>
    </source>
</reference>
<organism evidence="3 4">
    <name type="scientific">Roseisolibacter agri</name>
    <dbReference type="NCBI Taxonomy" id="2014610"/>
    <lineage>
        <taxon>Bacteria</taxon>
        <taxon>Pseudomonadati</taxon>
        <taxon>Gemmatimonadota</taxon>
        <taxon>Gemmatimonadia</taxon>
        <taxon>Gemmatimonadales</taxon>
        <taxon>Gemmatimonadaceae</taxon>
        <taxon>Roseisolibacter</taxon>
    </lineage>
</organism>
<dbReference type="SUPFAM" id="SSF53850">
    <property type="entry name" value="Periplasmic binding protein-like II"/>
    <property type="match status" value="1"/>
</dbReference>
<evidence type="ECO:0000313" key="4">
    <source>
        <dbReference type="Proteomes" id="UP001161325"/>
    </source>
</evidence>
<proteinExistence type="predicted"/>
<keyword evidence="4" id="KW-1185">Reference proteome</keyword>
<gene>
    <name evidence="3" type="ORF">rosag_04300</name>
</gene>
<dbReference type="RefSeq" id="WP_284348363.1">
    <property type="nucleotide sequence ID" value="NZ_BRXS01000001.1"/>
</dbReference>
<dbReference type="Pfam" id="PF00497">
    <property type="entry name" value="SBP_bac_3"/>
    <property type="match status" value="1"/>
</dbReference>
<dbReference type="Gene3D" id="3.40.190.10">
    <property type="entry name" value="Periplasmic binding protein-like II"/>
    <property type="match status" value="2"/>
</dbReference>
<evidence type="ECO:0000313" key="3">
    <source>
        <dbReference type="EMBL" id="GLC23917.1"/>
    </source>
</evidence>
<name>A0AA37Q3G4_9BACT</name>
<protein>
    <submittedName>
        <fullName evidence="3">Amino acid ABC transporter substrate-binding protein</fullName>
    </submittedName>
</protein>
<evidence type="ECO:0000259" key="2">
    <source>
        <dbReference type="SMART" id="SM00062"/>
    </source>
</evidence>
<dbReference type="SMART" id="SM00062">
    <property type="entry name" value="PBPb"/>
    <property type="match status" value="1"/>
</dbReference>
<feature type="domain" description="Solute-binding protein family 3/N-terminal" evidence="2">
    <location>
        <begin position="1"/>
        <end position="239"/>
    </location>
</feature>
<accession>A0AA37Q3G4</accession>
<dbReference type="InterPro" id="IPR001638">
    <property type="entry name" value="Solute-binding_3/MltF_N"/>
</dbReference>
<dbReference type="Proteomes" id="UP001161325">
    <property type="component" value="Unassembled WGS sequence"/>
</dbReference>
<evidence type="ECO:0000256" key="1">
    <source>
        <dbReference type="ARBA" id="ARBA00022729"/>
    </source>
</evidence>
<dbReference type="AlphaFoldDB" id="A0AA37Q3G4"/>
<dbReference type="PANTHER" id="PTHR35936:SF17">
    <property type="entry name" value="ARGININE-BINDING EXTRACELLULAR PROTEIN ARTP"/>
    <property type="match status" value="1"/>
</dbReference>
<dbReference type="PANTHER" id="PTHR35936">
    <property type="entry name" value="MEMBRANE-BOUND LYTIC MUREIN TRANSGLYCOSYLASE F"/>
    <property type="match status" value="1"/>
</dbReference>
<sequence length="254" mass="28131">MLRVCADPNNLPFSNDRREGFENRLAELLAREMGARLEYTWWAQRRGFFRETVNASKCDLVPGVPTRLDMVLTTRPYYRSSYAFVQRRDAATRVTSLDDPALRRLKVGVQFIGDDYANTPPAHALAARGIVENVVGFSIYGDYREPNPPARIIDAVADGTVDVAIVWGPLGGYFARRGRVPMTVVPVTPQVDPRSLPLAFDVSMGVRRKDAALRDEVQAVLTRRHDAVAAILDAYGVPRVPTPPRATTVAGARP</sequence>
<dbReference type="EMBL" id="BRXS01000001">
    <property type="protein sequence ID" value="GLC23917.1"/>
    <property type="molecule type" value="Genomic_DNA"/>
</dbReference>
<dbReference type="InterPro" id="IPR022448">
    <property type="entry name" value="Quinoprotein_dehydrogenase"/>
</dbReference>
<dbReference type="NCBIfam" id="TIGR03871">
    <property type="entry name" value="ABC_peri_MoxJ_2"/>
    <property type="match status" value="1"/>
</dbReference>